<sequence length="619" mass="65760">MSEPAQKGTSPWFTFRAGAHSQERDSVELPFVFAKLALAPEYNGRQIRITNMLAEYWDEANMGLLALEGLKHGGWDKSHVFPVVAVGLWYAYNMGCQYPWCSTRPSIAGLHTEAIVDLFLSGMRRTGKMGRWEGWLDGTLMELGVSLQSLASGTNEGWVTATGQPLLEEARLADSPLRSGATLTALLRRRPPPGHWPHAFAMVAKQRRAGQDEVVRQDGSLVAWGARCTGRPQRGDVAVAACVCSFAAFAARRTDGSVYSWGEARYGGDSSAVQAQLVKVQQLAASYAAFAALKSDGTVVVWGDADYGGHVPEEVQSQLKEVRELSATRYAFAALCSHGRVVTWGQPTKGGLCPPFKPPPPPPAPAGVLGTALGPVRQIVASSAAFVAIHDNGQVFGWGEDCEPSSAARGRLESASVASVACSGKAFAALTEDGEVICWGDEIFGGNPKESCGGAAEDLKDVQAVFASSFAFCALKTDGSVILSAAREISHEPLHLVICWGNPRFGGSLPAATAVELRRHGVRTVLGSGGAFAALLGNGTVKAWGERCYGGEIGAQEEELQEVKEIQATYGAFAAIRSDGTVVTRGDARDGGDSSAVKEHLTKVKCSSRAGEKQTRCTW</sequence>
<keyword evidence="2" id="KW-1185">Reference proteome</keyword>
<dbReference type="Pfam" id="PF13540">
    <property type="entry name" value="RCC1_2"/>
    <property type="match status" value="1"/>
</dbReference>
<dbReference type="InterPro" id="IPR051553">
    <property type="entry name" value="Ran_GTPase-activating"/>
</dbReference>
<dbReference type="SUPFAM" id="SSF50985">
    <property type="entry name" value="RCC1/BLIP-II"/>
    <property type="match status" value="1"/>
</dbReference>
<accession>A0ABP0MIH3</accession>
<protein>
    <submittedName>
        <fullName evidence="1">Probable E3 ubiquitin-protein ligase HERC1 (HECT domain and RCC1-like domain-containing protein 1) (HECT-type E3 ubiquitin transferase HERC1) (p532) (p619)</fullName>
    </submittedName>
</protein>
<dbReference type="Gene3D" id="2.130.10.30">
    <property type="entry name" value="Regulator of chromosome condensation 1/beta-lactamase-inhibitor protein II"/>
    <property type="match status" value="2"/>
</dbReference>
<evidence type="ECO:0000313" key="2">
    <source>
        <dbReference type="Proteomes" id="UP001642464"/>
    </source>
</evidence>
<name>A0ABP0MIH3_9DINO</name>
<dbReference type="EMBL" id="CAXAMM010021446">
    <property type="protein sequence ID" value="CAK9049940.1"/>
    <property type="molecule type" value="Genomic_DNA"/>
</dbReference>
<organism evidence="1 2">
    <name type="scientific">Durusdinium trenchii</name>
    <dbReference type="NCBI Taxonomy" id="1381693"/>
    <lineage>
        <taxon>Eukaryota</taxon>
        <taxon>Sar</taxon>
        <taxon>Alveolata</taxon>
        <taxon>Dinophyceae</taxon>
        <taxon>Suessiales</taxon>
        <taxon>Symbiodiniaceae</taxon>
        <taxon>Durusdinium</taxon>
    </lineage>
</organism>
<dbReference type="PANTHER" id="PTHR45982">
    <property type="entry name" value="REGULATOR OF CHROMOSOME CONDENSATION"/>
    <property type="match status" value="1"/>
</dbReference>
<gene>
    <name evidence="1" type="ORF">SCF082_LOCUS27610</name>
</gene>
<evidence type="ECO:0000313" key="1">
    <source>
        <dbReference type="EMBL" id="CAK9049940.1"/>
    </source>
</evidence>
<proteinExistence type="predicted"/>
<dbReference type="Proteomes" id="UP001642464">
    <property type="component" value="Unassembled WGS sequence"/>
</dbReference>
<dbReference type="InterPro" id="IPR009091">
    <property type="entry name" value="RCC1/BLIP-II"/>
</dbReference>
<reference evidence="1 2" key="1">
    <citation type="submission" date="2024-02" db="EMBL/GenBank/DDBJ databases">
        <authorList>
            <person name="Chen Y."/>
            <person name="Shah S."/>
            <person name="Dougan E. K."/>
            <person name="Thang M."/>
            <person name="Chan C."/>
        </authorList>
    </citation>
    <scope>NUCLEOTIDE SEQUENCE [LARGE SCALE GENOMIC DNA]</scope>
</reference>
<dbReference type="PANTHER" id="PTHR45982:SF1">
    <property type="entry name" value="REGULATOR OF CHROMOSOME CONDENSATION"/>
    <property type="match status" value="1"/>
</dbReference>
<comment type="caution">
    <text evidence="1">The sequence shown here is derived from an EMBL/GenBank/DDBJ whole genome shotgun (WGS) entry which is preliminary data.</text>
</comment>